<dbReference type="OrthoDB" id="3061698at2759"/>
<feature type="region of interest" description="Disordered" evidence="1">
    <location>
        <begin position="228"/>
        <end position="319"/>
    </location>
</feature>
<feature type="compositionally biased region" description="Polar residues" evidence="1">
    <location>
        <begin position="144"/>
        <end position="163"/>
    </location>
</feature>
<dbReference type="Proteomes" id="UP000242287">
    <property type="component" value="Unassembled WGS sequence"/>
</dbReference>
<dbReference type="AlphaFoldDB" id="A0A2A9NPS4"/>
<feature type="region of interest" description="Disordered" evidence="1">
    <location>
        <begin position="333"/>
        <end position="363"/>
    </location>
</feature>
<evidence type="ECO:0000313" key="3">
    <source>
        <dbReference type="Proteomes" id="UP000242287"/>
    </source>
</evidence>
<dbReference type="EMBL" id="KZ302021">
    <property type="protein sequence ID" value="PFH49720.1"/>
    <property type="molecule type" value="Genomic_DNA"/>
</dbReference>
<feature type="region of interest" description="Disordered" evidence="1">
    <location>
        <begin position="114"/>
        <end position="165"/>
    </location>
</feature>
<feature type="compositionally biased region" description="Low complexity" evidence="1">
    <location>
        <begin position="290"/>
        <end position="307"/>
    </location>
</feature>
<name>A0A2A9NPS4_9AGAR</name>
<sequence>MSREELVHVAESLNAKLPRALFIDVAEERPASFIRNAIEVLVGIQPEVPSAPLRVSTMKLLDDEKARFFADFSFEDRLDELDHSASPLARRSKPGDWSFDLHKLLANPRRLERLEEETEEDMAKEGSYRKKRRRFSSIRENDRTSSTSKLNSDVEMGSNSADSGDSLAPLQIHDLNNFRVPVQNKADHVQVDDHFRPRRILRSYCHKGLPERISDVAAGAADSYHSELVPIPGPKGRKKGVRKSGTTKVNQAPCSGSTSGSVESMETRIISTEMRRALSSSSHDSARPFAADSRTTSTSTVSSGRASAETHMAEKPGTATPFLSVRSTFSSISAMSIDPPPSIHSYRTRSSTHSSRAGTQINNSRNEGYVMSTRESCGTADMDISM</sequence>
<organism evidence="2 3">
    <name type="scientific">Amanita thiersii Skay4041</name>
    <dbReference type="NCBI Taxonomy" id="703135"/>
    <lineage>
        <taxon>Eukaryota</taxon>
        <taxon>Fungi</taxon>
        <taxon>Dikarya</taxon>
        <taxon>Basidiomycota</taxon>
        <taxon>Agaricomycotina</taxon>
        <taxon>Agaricomycetes</taxon>
        <taxon>Agaricomycetidae</taxon>
        <taxon>Agaricales</taxon>
        <taxon>Pluteineae</taxon>
        <taxon>Amanitaceae</taxon>
        <taxon>Amanita</taxon>
    </lineage>
</organism>
<gene>
    <name evidence="2" type="ORF">AMATHDRAFT_62566</name>
</gene>
<evidence type="ECO:0000313" key="2">
    <source>
        <dbReference type="EMBL" id="PFH49720.1"/>
    </source>
</evidence>
<evidence type="ECO:0000256" key="1">
    <source>
        <dbReference type="SAM" id="MobiDB-lite"/>
    </source>
</evidence>
<proteinExistence type="predicted"/>
<feature type="compositionally biased region" description="Polar residues" evidence="1">
    <location>
        <begin position="250"/>
        <end position="264"/>
    </location>
</feature>
<feature type="compositionally biased region" description="Low complexity" evidence="1">
    <location>
        <begin position="343"/>
        <end position="356"/>
    </location>
</feature>
<accession>A0A2A9NPS4</accession>
<reference evidence="2 3" key="1">
    <citation type="submission" date="2014-02" db="EMBL/GenBank/DDBJ databases">
        <title>Transposable element dynamics among asymbiotic and ectomycorrhizal Amanita fungi.</title>
        <authorList>
            <consortium name="DOE Joint Genome Institute"/>
            <person name="Hess J."/>
            <person name="Skrede I."/>
            <person name="Wolfe B."/>
            <person name="LaButti K."/>
            <person name="Ohm R.A."/>
            <person name="Grigoriev I.V."/>
            <person name="Pringle A."/>
        </authorList>
    </citation>
    <scope>NUCLEOTIDE SEQUENCE [LARGE SCALE GENOMIC DNA]</scope>
    <source>
        <strain evidence="2 3">SKay4041</strain>
    </source>
</reference>
<protein>
    <submittedName>
        <fullName evidence="2">Uncharacterized protein</fullName>
    </submittedName>
</protein>
<keyword evidence="3" id="KW-1185">Reference proteome</keyword>